<organism evidence="1 2">
    <name type="scientific">Cardiobacterium valvarum F0432</name>
    <dbReference type="NCBI Taxonomy" id="797473"/>
    <lineage>
        <taxon>Bacteria</taxon>
        <taxon>Pseudomonadati</taxon>
        <taxon>Pseudomonadota</taxon>
        <taxon>Gammaproteobacteria</taxon>
        <taxon>Cardiobacteriales</taxon>
        <taxon>Cardiobacteriaceae</taxon>
        <taxon>Cardiobacterium</taxon>
    </lineage>
</organism>
<accession>G9ZED8</accession>
<dbReference type="STRING" id="797473.HMPREF9080_01123"/>
<dbReference type="HOGENOM" id="CLU_732974_0_0_6"/>
<dbReference type="AlphaFoldDB" id="G9ZED8"/>
<comment type="caution">
    <text evidence="1">The sequence shown here is derived from an EMBL/GenBank/DDBJ whole genome shotgun (WGS) entry which is preliminary data.</text>
</comment>
<name>G9ZED8_9GAMM</name>
<evidence type="ECO:0000313" key="1">
    <source>
        <dbReference type="EMBL" id="EHM54679.1"/>
    </source>
</evidence>
<dbReference type="EMBL" id="AGCM01000062">
    <property type="protein sequence ID" value="EHM54679.1"/>
    <property type="molecule type" value="Genomic_DNA"/>
</dbReference>
<protein>
    <submittedName>
        <fullName evidence="1">Uncharacterized protein</fullName>
    </submittedName>
</protein>
<reference evidence="1 2" key="1">
    <citation type="submission" date="2011-08" db="EMBL/GenBank/DDBJ databases">
        <authorList>
            <person name="Weinstock G."/>
            <person name="Sodergren E."/>
            <person name="Clifton S."/>
            <person name="Fulton L."/>
            <person name="Fulton B."/>
            <person name="Courtney L."/>
            <person name="Fronick C."/>
            <person name="Harrison M."/>
            <person name="Strong C."/>
            <person name="Farmer C."/>
            <person name="Delahaunty K."/>
            <person name="Markovic C."/>
            <person name="Hall O."/>
            <person name="Minx P."/>
            <person name="Tomlinson C."/>
            <person name="Mitreva M."/>
            <person name="Hou S."/>
            <person name="Chen J."/>
            <person name="Wollam A."/>
            <person name="Pepin K.H."/>
            <person name="Johnson M."/>
            <person name="Bhonagiri V."/>
            <person name="Zhang X."/>
            <person name="Suruliraj S."/>
            <person name="Warren W."/>
            <person name="Chinwalla A."/>
            <person name="Mardis E.R."/>
            <person name="Wilson R.K."/>
        </authorList>
    </citation>
    <scope>NUCLEOTIDE SEQUENCE [LARGE SCALE GENOMIC DNA]</scope>
    <source>
        <strain evidence="1 2">F0432</strain>
    </source>
</reference>
<evidence type="ECO:0000313" key="2">
    <source>
        <dbReference type="Proteomes" id="UP000004750"/>
    </source>
</evidence>
<proteinExistence type="predicted"/>
<gene>
    <name evidence="1" type="ORF">HMPREF9080_01123</name>
</gene>
<sequence>MAEIKNYLTLTGNYAEQILSYYLWGQMKPPAPTEIADPKFIRSGSDQDEKASLTVYVNADDYMLRIGHNLPLAQQRMFQYFFNNKKAAGEKTQGWDAEITLQDILNVGGFSNEQGEIKLTHEQFLELTYKSEEVKHKRYDDAANAEFIANQYYIDTNSDDYWMRGFAFGSTKLKLDTNKIRYVFNAKTGKALRLENVYVKPQEDNFDFISNDGLAGQVNPILRQIMDPSGIGRKVEIRFDYTDDGYVKLNKGIYTQEDYRSYIQKVSVPTLILKEHGDRDNPDDWDSIYPDKPSVEKVNYNKYFQGLKSLYQSSVFDFRNEENKVVFFGTDRDDEIESYKAKNLILNKNINLSSIEGALKRWWADFYYDLEKLKTHK</sequence>
<dbReference type="RefSeq" id="WP_006985141.1">
    <property type="nucleotide sequence ID" value="NZ_JH417916.1"/>
</dbReference>
<dbReference type="Proteomes" id="UP000004750">
    <property type="component" value="Unassembled WGS sequence"/>
</dbReference>